<feature type="region of interest" description="Disordered" evidence="1">
    <location>
        <begin position="172"/>
        <end position="194"/>
    </location>
</feature>
<feature type="non-terminal residue" evidence="2">
    <location>
        <position position="1"/>
    </location>
</feature>
<feature type="region of interest" description="Disordered" evidence="1">
    <location>
        <begin position="18"/>
        <end position="67"/>
    </location>
</feature>
<dbReference type="Proteomes" id="UP000326759">
    <property type="component" value="Unassembled WGS sequence"/>
</dbReference>
<sequence length="515" mass="57467">TSIYRVLIADYAPSVSVDKLDPNHSFGHPKDSGVDYVPEEVAPQDGKHPSYSPDEVIPHHETDPDYVPDKDIPYEGTGSDYVPDKDIPYEGTGSDYVPDKDIPYEGTGSDYVPDKDVPFEGSAYDNVPDKDIPYEGTGSDYVPDKEIPIDESGYDHVPDKTSPDFGINTAYLPPKEISPEGKGSEYFPDKDTPLEGVGSEYVPDQGIEELEEEISNSYGPNYEGSPKDSVPEYIPQKGGSYGKGSDHIKEVTEVPWYEKLKRKWNEFEEGAQEFGDSVGRAFHTTVEGIGGHFNALWDKFKKVLSNFGYEIQRGARYVFTVISTSVEEVKASELIEKLEQRLEQGNEIVDEFFQKVGQKMTSWAQQHNHENIDEGLFLETQQSKENNFLDIFQDPEIHQQVNKMVTGGVITQDEADLFSQIKQTKGSEILDNSYTGPDYHVDSHSSSNTEGKIDQLDTSGASYGTEGHVDHSAYDNQDAKPHHTTKKELEGHTVEDHNKGYGGHDLKTINFPVKG</sequence>
<feature type="compositionally biased region" description="Polar residues" evidence="1">
    <location>
        <begin position="444"/>
        <end position="462"/>
    </location>
</feature>
<proteinExistence type="predicted"/>
<dbReference type="AlphaFoldDB" id="A0A5N5SVP1"/>
<protein>
    <submittedName>
        <fullName evidence="2">Uncharacterized protein</fullName>
    </submittedName>
</protein>
<feature type="compositionally biased region" description="Basic and acidic residues" evidence="1">
    <location>
        <begin position="56"/>
        <end position="67"/>
    </location>
</feature>
<name>A0A5N5SVP1_9CRUS</name>
<reference evidence="2 3" key="1">
    <citation type="journal article" date="2019" name="PLoS Biol.">
        <title>Sex chromosomes control vertical transmission of feminizing Wolbachia symbionts in an isopod.</title>
        <authorList>
            <person name="Becking T."/>
            <person name="Chebbi M.A."/>
            <person name="Giraud I."/>
            <person name="Moumen B."/>
            <person name="Laverre T."/>
            <person name="Caubet Y."/>
            <person name="Peccoud J."/>
            <person name="Gilbert C."/>
            <person name="Cordaux R."/>
        </authorList>
    </citation>
    <scope>NUCLEOTIDE SEQUENCE [LARGE SCALE GENOMIC DNA]</scope>
    <source>
        <strain evidence="2">ANa2</strain>
        <tissue evidence="2">Whole body excluding digestive tract and cuticle</tissue>
    </source>
</reference>
<organism evidence="2 3">
    <name type="scientific">Armadillidium nasatum</name>
    <dbReference type="NCBI Taxonomy" id="96803"/>
    <lineage>
        <taxon>Eukaryota</taxon>
        <taxon>Metazoa</taxon>
        <taxon>Ecdysozoa</taxon>
        <taxon>Arthropoda</taxon>
        <taxon>Crustacea</taxon>
        <taxon>Multicrustacea</taxon>
        <taxon>Malacostraca</taxon>
        <taxon>Eumalacostraca</taxon>
        <taxon>Peracarida</taxon>
        <taxon>Isopoda</taxon>
        <taxon>Oniscidea</taxon>
        <taxon>Crinocheta</taxon>
        <taxon>Armadillidiidae</taxon>
        <taxon>Armadillidium</taxon>
    </lineage>
</organism>
<gene>
    <name evidence="2" type="ORF">Anas_09167</name>
</gene>
<feature type="compositionally biased region" description="Basic and acidic residues" evidence="1">
    <location>
        <begin position="18"/>
        <end position="33"/>
    </location>
</feature>
<accession>A0A5N5SVP1</accession>
<evidence type="ECO:0000256" key="1">
    <source>
        <dbReference type="SAM" id="MobiDB-lite"/>
    </source>
</evidence>
<dbReference type="EMBL" id="SEYY01019396">
    <property type="protein sequence ID" value="KAB7498294.1"/>
    <property type="molecule type" value="Genomic_DNA"/>
</dbReference>
<dbReference type="OrthoDB" id="6380914at2759"/>
<feature type="region of interest" description="Disordered" evidence="1">
    <location>
        <begin position="429"/>
        <end position="507"/>
    </location>
</feature>
<feature type="compositionally biased region" description="Basic and acidic residues" evidence="1">
    <location>
        <begin position="467"/>
        <end position="507"/>
    </location>
</feature>
<comment type="caution">
    <text evidence="2">The sequence shown here is derived from an EMBL/GenBank/DDBJ whole genome shotgun (WGS) entry which is preliminary data.</text>
</comment>
<feature type="region of interest" description="Disordered" evidence="1">
    <location>
        <begin position="123"/>
        <end position="143"/>
    </location>
</feature>
<feature type="compositionally biased region" description="Basic and acidic residues" evidence="1">
    <location>
        <begin position="177"/>
        <end position="193"/>
    </location>
</feature>
<keyword evidence="3" id="KW-1185">Reference proteome</keyword>
<evidence type="ECO:0000313" key="2">
    <source>
        <dbReference type="EMBL" id="KAB7498294.1"/>
    </source>
</evidence>
<evidence type="ECO:0000313" key="3">
    <source>
        <dbReference type="Proteomes" id="UP000326759"/>
    </source>
</evidence>